<name>A0A4Z2G6D3_9TELE</name>
<feature type="region of interest" description="Disordered" evidence="1">
    <location>
        <begin position="75"/>
        <end position="97"/>
    </location>
</feature>
<keyword evidence="3" id="KW-1185">Reference proteome</keyword>
<comment type="caution">
    <text evidence="2">The sequence shown here is derived from an EMBL/GenBank/DDBJ whole genome shotgun (WGS) entry which is preliminary data.</text>
</comment>
<evidence type="ECO:0000256" key="1">
    <source>
        <dbReference type="SAM" id="MobiDB-lite"/>
    </source>
</evidence>
<evidence type="ECO:0000313" key="3">
    <source>
        <dbReference type="Proteomes" id="UP000314294"/>
    </source>
</evidence>
<proteinExistence type="predicted"/>
<evidence type="ECO:0000313" key="2">
    <source>
        <dbReference type="EMBL" id="TNN48635.1"/>
    </source>
</evidence>
<sequence length="142" mass="15108">MPEPGGRSLTQALKYAPVVPALWAKHRLTKEQRWYSPLSSLSNCTGTSKNCPEVGGRGGGGGGGCQQYILKQHPYSRAKTARDRVPSTNTPMTTTPPRAHGSCCTRCRNHSAQASGHAAGLRCSGTLRGRTINKSSNGEQCV</sequence>
<gene>
    <name evidence="2" type="ORF">EYF80_041173</name>
</gene>
<accession>A0A4Z2G6D3</accession>
<dbReference type="Proteomes" id="UP000314294">
    <property type="component" value="Unassembled WGS sequence"/>
</dbReference>
<reference evidence="2 3" key="1">
    <citation type="submission" date="2019-03" db="EMBL/GenBank/DDBJ databases">
        <title>First draft genome of Liparis tanakae, snailfish: a comprehensive survey of snailfish specific genes.</title>
        <authorList>
            <person name="Kim W."/>
            <person name="Song I."/>
            <person name="Jeong J.-H."/>
            <person name="Kim D."/>
            <person name="Kim S."/>
            <person name="Ryu S."/>
            <person name="Song J.Y."/>
            <person name="Lee S.K."/>
        </authorList>
    </citation>
    <scope>NUCLEOTIDE SEQUENCE [LARGE SCALE GENOMIC DNA]</scope>
    <source>
        <tissue evidence="2">Muscle</tissue>
    </source>
</reference>
<protein>
    <submittedName>
        <fullName evidence="2">Uncharacterized protein</fullName>
    </submittedName>
</protein>
<dbReference type="AlphaFoldDB" id="A0A4Z2G6D3"/>
<dbReference type="EMBL" id="SRLO01000688">
    <property type="protein sequence ID" value="TNN48635.1"/>
    <property type="molecule type" value="Genomic_DNA"/>
</dbReference>
<feature type="compositionally biased region" description="Low complexity" evidence="1">
    <location>
        <begin position="86"/>
        <end position="97"/>
    </location>
</feature>
<organism evidence="2 3">
    <name type="scientific">Liparis tanakae</name>
    <name type="common">Tanaka's snailfish</name>
    <dbReference type="NCBI Taxonomy" id="230148"/>
    <lineage>
        <taxon>Eukaryota</taxon>
        <taxon>Metazoa</taxon>
        <taxon>Chordata</taxon>
        <taxon>Craniata</taxon>
        <taxon>Vertebrata</taxon>
        <taxon>Euteleostomi</taxon>
        <taxon>Actinopterygii</taxon>
        <taxon>Neopterygii</taxon>
        <taxon>Teleostei</taxon>
        <taxon>Neoteleostei</taxon>
        <taxon>Acanthomorphata</taxon>
        <taxon>Eupercaria</taxon>
        <taxon>Perciformes</taxon>
        <taxon>Cottioidei</taxon>
        <taxon>Cottales</taxon>
        <taxon>Liparidae</taxon>
        <taxon>Liparis</taxon>
    </lineage>
</organism>